<keyword evidence="1" id="KW-0472">Membrane</keyword>
<reference evidence="2 3" key="1">
    <citation type="submission" date="2022-03" db="EMBL/GenBank/DDBJ databases">
        <authorList>
            <person name="Koch H."/>
        </authorList>
    </citation>
    <scope>NUCLEOTIDE SEQUENCE [LARGE SCALE GENOMIC DNA]</scope>
    <source>
        <strain evidence="2 3">G1</strain>
    </source>
</reference>
<evidence type="ECO:0000256" key="1">
    <source>
        <dbReference type="SAM" id="Phobius"/>
    </source>
</evidence>
<protein>
    <submittedName>
        <fullName evidence="2">Uncharacterized protein</fullName>
    </submittedName>
</protein>
<accession>A0ABM9D9F4</accession>
<name>A0ABM9D9F4_9BACT</name>
<keyword evidence="3" id="KW-1185">Reference proteome</keyword>
<organism evidence="2 3">
    <name type="scientific">Trichlorobacter ammonificans</name>
    <dbReference type="NCBI Taxonomy" id="2916410"/>
    <lineage>
        <taxon>Bacteria</taxon>
        <taxon>Pseudomonadati</taxon>
        <taxon>Thermodesulfobacteriota</taxon>
        <taxon>Desulfuromonadia</taxon>
        <taxon>Geobacterales</taxon>
        <taxon>Geobacteraceae</taxon>
        <taxon>Trichlorobacter</taxon>
    </lineage>
</organism>
<feature type="transmembrane region" description="Helical" evidence="1">
    <location>
        <begin position="28"/>
        <end position="46"/>
    </location>
</feature>
<evidence type="ECO:0000313" key="2">
    <source>
        <dbReference type="EMBL" id="CAH2030991.1"/>
    </source>
</evidence>
<dbReference type="EMBL" id="OW150024">
    <property type="protein sequence ID" value="CAH2030991.1"/>
    <property type="molecule type" value="Genomic_DNA"/>
</dbReference>
<keyword evidence="1" id="KW-0812">Transmembrane</keyword>
<evidence type="ECO:0000313" key="3">
    <source>
        <dbReference type="Proteomes" id="UP001295463"/>
    </source>
</evidence>
<proteinExistence type="predicted"/>
<keyword evidence="1" id="KW-1133">Transmembrane helix</keyword>
<dbReference type="RefSeq" id="WP_305731854.1">
    <property type="nucleotide sequence ID" value="NZ_OW150024.1"/>
</dbReference>
<dbReference type="Proteomes" id="UP001295463">
    <property type="component" value="Chromosome"/>
</dbReference>
<sequence>MNKFSALLLVLFVLCIIGYSTWQLFNGNLEAAFSAFPFLVIVYLFVKPWKR</sequence>
<gene>
    <name evidence="2" type="ORF">GEAMG1_1177</name>
</gene>